<dbReference type="RefSeq" id="WP_066970202.1">
    <property type="nucleotide sequence ID" value="NZ_CP023449.1"/>
</dbReference>
<feature type="domain" description="Luciferase-like" evidence="6">
    <location>
        <begin position="14"/>
        <end position="337"/>
    </location>
</feature>
<reference evidence="7 8" key="1">
    <citation type="submission" date="2017-09" db="EMBL/GenBank/DDBJ databases">
        <title>The Catabolism of 3,6-Dichlorosalicylic acid is Initiated by the Cytochrome P450 Monooxygenase DsmABC in Rhizorhabdus dicambivorans Ndbn-20.</title>
        <authorList>
            <person name="Na L."/>
        </authorList>
    </citation>
    <scope>NUCLEOTIDE SEQUENCE [LARGE SCALE GENOMIC DNA]</scope>
    <source>
        <strain evidence="7 8">Ndbn-20m</strain>
    </source>
</reference>
<organism evidence="7 8">
    <name type="scientific">Rhizorhabdus dicambivorans</name>
    <dbReference type="NCBI Taxonomy" id="1850238"/>
    <lineage>
        <taxon>Bacteria</taxon>
        <taxon>Pseudomonadati</taxon>
        <taxon>Pseudomonadota</taxon>
        <taxon>Alphaproteobacteria</taxon>
        <taxon>Sphingomonadales</taxon>
        <taxon>Sphingomonadaceae</taxon>
        <taxon>Rhizorhabdus</taxon>
    </lineage>
</organism>
<sequence>MGINPIFNDNRLKLGTFCTNGRGASHTLVPEANRLDWPLAVKLAQMVDRAGFEAVVPYARWKGYIAGKPHHVSGEVLDPYSWAAGIAQATEQIGVFVTSHAPTIHPLLAAKQTATIDIISNGRLALNVVGGWNRPELEMFGAPLKEHDQRYDHLAEWLHIIRTVWDSEEEFDHQGEFFNILRGFLLPKPIQRPGPAIMNAGLSDRGRLFACEHADLCFVGLKAEDFESVRAEVDKYKRTARERFGRKVQVWAHSFVVQRDSQKEAEDYLRYYAVTHQDREAIDAHIGGSIAEVHDMPPAVWDALRLRFAAGFGGFPLVGTAERITERLEMMSRAGLDGVLLTWVDYLDGVERFNRDVLPMLEQAGLRRAAPPRHRAGGEQEPTGSMPLAE</sequence>
<evidence type="ECO:0000313" key="8">
    <source>
        <dbReference type="Proteomes" id="UP000218934"/>
    </source>
</evidence>
<keyword evidence="8" id="KW-1185">Reference proteome</keyword>
<dbReference type="KEGG" id="rdi:CMV14_09775"/>
<accession>A0A2A4FPL0</accession>
<dbReference type="InterPro" id="IPR011251">
    <property type="entry name" value="Luciferase-like_dom"/>
</dbReference>
<keyword evidence="3" id="KW-0560">Oxidoreductase</keyword>
<dbReference type="AlphaFoldDB" id="A0A2A4FPL0"/>
<keyword evidence="2" id="KW-0288">FMN</keyword>
<evidence type="ECO:0000256" key="5">
    <source>
        <dbReference type="SAM" id="MobiDB-lite"/>
    </source>
</evidence>
<dbReference type="GO" id="GO:0046306">
    <property type="term" value="P:alkanesulfonate catabolic process"/>
    <property type="evidence" value="ECO:0007669"/>
    <property type="project" value="TreeGrafter"/>
</dbReference>
<dbReference type="OrthoDB" id="9814695at2"/>
<dbReference type="GO" id="GO:0008726">
    <property type="term" value="F:alkanesulfonate monooxygenase activity"/>
    <property type="evidence" value="ECO:0007669"/>
    <property type="project" value="TreeGrafter"/>
</dbReference>
<dbReference type="SUPFAM" id="SSF51679">
    <property type="entry name" value="Bacterial luciferase-like"/>
    <property type="match status" value="1"/>
</dbReference>
<feature type="region of interest" description="Disordered" evidence="5">
    <location>
        <begin position="368"/>
        <end position="390"/>
    </location>
</feature>
<dbReference type="Pfam" id="PF00296">
    <property type="entry name" value="Bac_luciferase"/>
    <property type="match status" value="1"/>
</dbReference>
<protein>
    <submittedName>
        <fullName evidence="7">LLM class flavin-dependent oxidoreductase</fullName>
    </submittedName>
</protein>
<name>A0A2A4FPL0_9SPHN</name>
<keyword evidence="4" id="KW-0503">Monooxygenase</keyword>
<keyword evidence="1" id="KW-0285">Flavoprotein</keyword>
<evidence type="ECO:0000313" key="7">
    <source>
        <dbReference type="EMBL" id="PCE39640.1"/>
    </source>
</evidence>
<evidence type="ECO:0000256" key="2">
    <source>
        <dbReference type="ARBA" id="ARBA00022643"/>
    </source>
</evidence>
<evidence type="ECO:0000256" key="4">
    <source>
        <dbReference type="ARBA" id="ARBA00023033"/>
    </source>
</evidence>
<evidence type="ECO:0000256" key="3">
    <source>
        <dbReference type="ARBA" id="ARBA00023002"/>
    </source>
</evidence>
<dbReference type="Gene3D" id="3.20.20.30">
    <property type="entry name" value="Luciferase-like domain"/>
    <property type="match status" value="1"/>
</dbReference>
<evidence type="ECO:0000256" key="1">
    <source>
        <dbReference type="ARBA" id="ARBA00022630"/>
    </source>
</evidence>
<comment type="caution">
    <text evidence="7">The sequence shown here is derived from an EMBL/GenBank/DDBJ whole genome shotgun (WGS) entry which is preliminary data.</text>
</comment>
<dbReference type="Proteomes" id="UP000218934">
    <property type="component" value="Unassembled WGS sequence"/>
</dbReference>
<dbReference type="EMBL" id="NWUF01000056">
    <property type="protein sequence ID" value="PCE39640.1"/>
    <property type="molecule type" value="Genomic_DNA"/>
</dbReference>
<gene>
    <name evidence="7" type="ORF">COO09_24425</name>
</gene>
<dbReference type="PANTHER" id="PTHR42847:SF4">
    <property type="entry name" value="ALKANESULFONATE MONOOXYGENASE-RELATED"/>
    <property type="match status" value="1"/>
</dbReference>
<dbReference type="PANTHER" id="PTHR42847">
    <property type="entry name" value="ALKANESULFONATE MONOOXYGENASE"/>
    <property type="match status" value="1"/>
</dbReference>
<dbReference type="InterPro" id="IPR036661">
    <property type="entry name" value="Luciferase-like_sf"/>
</dbReference>
<proteinExistence type="predicted"/>
<dbReference type="InterPro" id="IPR050172">
    <property type="entry name" value="SsuD_RutA_monooxygenase"/>
</dbReference>
<evidence type="ECO:0000259" key="6">
    <source>
        <dbReference type="Pfam" id="PF00296"/>
    </source>
</evidence>